<dbReference type="Pfam" id="PF01966">
    <property type="entry name" value="HD"/>
    <property type="match status" value="1"/>
</dbReference>
<dbReference type="CDD" id="cd00077">
    <property type="entry name" value="HDc"/>
    <property type="match status" value="1"/>
</dbReference>
<dbReference type="SUPFAM" id="SSF109604">
    <property type="entry name" value="HD-domain/PDEase-like"/>
    <property type="match status" value="1"/>
</dbReference>
<dbReference type="Gene3D" id="1.10.3210.10">
    <property type="entry name" value="Hypothetical protein af1432"/>
    <property type="match status" value="1"/>
</dbReference>
<proteinExistence type="predicted"/>
<feature type="domain" description="HD/PDEase" evidence="1">
    <location>
        <begin position="50"/>
        <end position="175"/>
    </location>
</feature>
<dbReference type="SMART" id="SM00471">
    <property type="entry name" value="HDc"/>
    <property type="match status" value="1"/>
</dbReference>
<dbReference type="InterPro" id="IPR045509">
    <property type="entry name" value="HD_assoc_2"/>
</dbReference>
<dbReference type="AlphaFoldDB" id="A0AAP2DAE9"/>
<dbReference type="PANTHER" id="PTHR11373">
    <property type="entry name" value="DEOXYNUCLEOSIDE TRIPHOSPHATE TRIPHOSPHOHYDROLASE"/>
    <property type="match status" value="1"/>
</dbReference>
<comment type="caution">
    <text evidence="2">The sequence shown here is derived from an EMBL/GenBank/DDBJ whole genome shotgun (WGS) entry which is preliminary data.</text>
</comment>
<protein>
    <submittedName>
        <fullName evidence="2">HD domain-containing protein</fullName>
    </submittedName>
</protein>
<dbReference type="InterPro" id="IPR006674">
    <property type="entry name" value="HD_domain"/>
</dbReference>
<dbReference type="Proteomes" id="UP001319180">
    <property type="component" value="Unassembled WGS sequence"/>
</dbReference>
<dbReference type="PANTHER" id="PTHR11373:SF4">
    <property type="entry name" value="DEOXYNUCLEOSIDE TRIPHOSPHATE TRIPHOSPHOHYDROLASE SAMHD1"/>
    <property type="match status" value="1"/>
</dbReference>
<dbReference type="InterPro" id="IPR050135">
    <property type="entry name" value="dGTPase-like"/>
</dbReference>
<dbReference type="GO" id="GO:0008832">
    <property type="term" value="F:dGTPase activity"/>
    <property type="evidence" value="ECO:0007669"/>
    <property type="project" value="TreeGrafter"/>
</dbReference>
<dbReference type="Pfam" id="PF19276">
    <property type="entry name" value="HD_assoc_2"/>
    <property type="match status" value="1"/>
</dbReference>
<name>A0AAP2DAE9_9BACT</name>
<evidence type="ECO:0000313" key="3">
    <source>
        <dbReference type="Proteomes" id="UP001319180"/>
    </source>
</evidence>
<accession>A0AAP2DAE9</accession>
<dbReference type="RefSeq" id="WP_254091145.1">
    <property type="nucleotide sequence ID" value="NZ_JAHESC010000021.1"/>
</dbReference>
<dbReference type="InterPro" id="IPR003607">
    <property type="entry name" value="HD/PDEase_dom"/>
</dbReference>
<dbReference type="GO" id="GO:0006203">
    <property type="term" value="P:dGTP catabolic process"/>
    <property type="evidence" value="ECO:0007669"/>
    <property type="project" value="TreeGrafter"/>
</dbReference>
<keyword evidence="3" id="KW-1185">Reference proteome</keyword>
<evidence type="ECO:0000259" key="1">
    <source>
        <dbReference type="SMART" id="SM00471"/>
    </source>
</evidence>
<organism evidence="2 3">
    <name type="scientific">Dawidia soli</name>
    <dbReference type="NCBI Taxonomy" id="2782352"/>
    <lineage>
        <taxon>Bacteria</taxon>
        <taxon>Pseudomonadati</taxon>
        <taxon>Bacteroidota</taxon>
        <taxon>Cytophagia</taxon>
        <taxon>Cytophagales</taxon>
        <taxon>Chryseotaleaceae</taxon>
        <taxon>Dawidia</taxon>
    </lineage>
</organism>
<gene>
    <name evidence="2" type="ORF">KK078_15210</name>
</gene>
<sequence>MNKKKIINDPIYGFVQLPSDLLFDVISHPAFQRLRHIRQLGLSDLVYPAALHSRFQHALGAQHLMGRVLGTLRQKGTDISPEEEEAARLAVLLHDMGHGPFSHALEHVLLPGVKHESLSYLFMEQLNKEFNGALSLAIQIFRNSYARKFFHQLVSSQLDVDRLDYLKRDCFFTGVQEGAIGVDRIVSMLNVYQEQLVVEEKGILNIENFLNSRRFMYWQVYLHKTAVSAERMLVNIVRRAQALVHAGHDVTASDSLRRFLAHDYALSDFTDDPSLLAAFGQLDDHDLWGAMKFWRTHPDPILSLLTDMLLTRKLFQIRLSQEPIGRTSVDRIREAIAREYKTLRAETSYLYSYGTVTNEAYAEGQHINILMRSGKLLDIADASDLPNIKAISKIVKKNYLCWPKNVSL</sequence>
<dbReference type="EMBL" id="JAHESC010000021">
    <property type="protein sequence ID" value="MBT1687917.1"/>
    <property type="molecule type" value="Genomic_DNA"/>
</dbReference>
<evidence type="ECO:0000313" key="2">
    <source>
        <dbReference type="EMBL" id="MBT1687917.1"/>
    </source>
</evidence>
<reference evidence="2 3" key="1">
    <citation type="submission" date="2021-05" db="EMBL/GenBank/DDBJ databases">
        <title>A Polyphasic approach of four new species of the genus Ohtaekwangia: Ohtaekwangia histidinii sp. nov., Ohtaekwangia cretensis sp. nov., Ohtaekwangia indiensis sp. nov., Ohtaekwangia reichenbachii sp. nov. from diverse environment.</title>
        <authorList>
            <person name="Octaviana S."/>
        </authorList>
    </citation>
    <scope>NUCLEOTIDE SEQUENCE [LARGE SCALE GENOMIC DNA]</scope>
    <source>
        <strain evidence="2 3">PWU37</strain>
    </source>
</reference>